<evidence type="ECO:0000256" key="1">
    <source>
        <dbReference type="SAM" id="Phobius"/>
    </source>
</evidence>
<evidence type="ECO:0000313" key="2">
    <source>
        <dbReference type="EMBL" id="KAE8158212.1"/>
    </source>
</evidence>
<dbReference type="Proteomes" id="UP000326950">
    <property type="component" value="Unassembled WGS sequence"/>
</dbReference>
<dbReference type="AlphaFoldDB" id="A0A5N6UHX9"/>
<protein>
    <submittedName>
        <fullName evidence="2">Uncharacterized protein</fullName>
    </submittedName>
</protein>
<proteinExistence type="predicted"/>
<feature type="transmembrane region" description="Helical" evidence="1">
    <location>
        <begin position="40"/>
        <end position="60"/>
    </location>
</feature>
<organism evidence="2 3">
    <name type="scientific">Aspergillus tamarii</name>
    <dbReference type="NCBI Taxonomy" id="41984"/>
    <lineage>
        <taxon>Eukaryota</taxon>
        <taxon>Fungi</taxon>
        <taxon>Dikarya</taxon>
        <taxon>Ascomycota</taxon>
        <taxon>Pezizomycotina</taxon>
        <taxon>Eurotiomycetes</taxon>
        <taxon>Eurotiomycetidae</taxon>
        <taxon>Eurotiales</taxon>
        <taxon>Aspergillaceae</taxon>
        <taxon>Aspergillus</taxon>
        <taxon>Aspergillus subgen. Circumdati</taxon>
    </lineage>
</organism>
<sequence length="83" mass="9297">MGILSAYLNFKGDLATYSDARGAFSEIIIGLPLLCTCRPYIHYLLSLIIDSLLLLAVVLARSHAYSTYTQIAQDVYTCCYPKW</sequence>
<accession>A0A5N6UHX9</accession>
<reference evidence="2 3" key="1">
    <citation type="submission" date="2019-04" db="EMBL/GenBank/DDBJ databases">
        <title>Friends and foes A comparative genomics study of 23 Aspergillus species from section Flavi.</title>
        <authorList>
            <consortium name="DOE Joint Genome Institute"/>
            <person name="Kjaerbolling I."/>
            <person name="Vesth T."/>
            <person name="Frisvad J.C."/>
            <person name="Nybo J.L."/>
            <person name="Theobald S."/>
            <person name="Kildgaard S."/>
            <person name="Isbrandt T."/>
            <person name="Kuo A."/>
            <person name="Sato A."/>
            <person name="Lyhne E.K."/>
            <person name="Kogle M.E."/>
            <person name="Wiebenga A."/>
            <person name="Kun R.S."/>
            <person name="Lubbers R.J."/>
            <person name="Makela M.R."/>
            <person name="Barry K."/>
            <person name="Chovatia M."/>
            <person name="Clum A."/>
            <person name="Daum C."/>
            <person name="Haridas S."/>
            <person name="He G."/>
            <person name="LaButti K."/>
            <person name="Lipzen A."/>
            <person name="Mondo S."/>
            <person name="Riley R."/>
            <person name="Salamov A."/>
            <person name="Simmons B.A."/>
            <person name="Magnuson J.K."/>
            <person name="Henrissat B."/>
            <person name="Mortensen U.H."/>
            <person name="Larsen T.O."/>
            <person name="Devries R.P."/>
            <person name="Grigoriev I.V."/>
            <person name="Machida M."/>
            <person name="Baker S.E."/>
            <person name="Andersen M.R."/>
        </authorList>
    </citation>
    <scope>NUCLEOTIDE SEQUENCE [LARGE SCALE GENOMIC DNA]</scope>
    <source>
        <strain evidence="2 3">CBS 117626</strain>
    </source>
</reference>
<keyword evidence="3" id="KW-1185">Reference proteome</keyword>
<keyword evidence="1" id="KW-1133">Transmembrane helix</keyword>
<evidence type="ECO:0000313" key="3">
    <source>
        <dbReference type="Proteomes" id="UP000326950"/>
    </source>
</evidence>
<gene>
    <name evidence="2" type="ORF">BDV40DRAFT_276413</name>
</gene>
<name>A0A5N6UHX9_ASPTM</name>
<keyword evidence="1" id="KW-0472">Membrane</keyword>
<keyword evidence="1" id="KW-0812">Transmembrane</keyword>
<dbReference type="EMBL" id="ML738701">
    <property type="protein sequence ID" value="KAE8158212.1"/>
    <property type="molecule type" value="Genomic_DNA"/>
</dbReference>